<evidence type="ECO:0000313" key="2">
    <source>
        <dbReference type="Proteomes" id="UP000092445"/>
    </source>
</evidence>
<sequence length="156" mass="17518">MGDQLVEIPPSSHYLVEHYFLGHIDTENTFDSNMGNTRFFKVAKAKSEEGLMVAKLFVKHDPTLPLEDHKDRVEYIKKTLTLVSIWKPIIGEWASSAPLMSSQRATRKKQKEAPFIIPVKGNEIATKALASLKRRRAVLLGGMKKGNITINWSGSV</sequence>
<dbReference type="PANTHER" id="PTHR17583">
    <property type="entry name" value="PHOSPHOINOSITIDE 3-KINASE REGULATORY SUBUNIT 4"/>
    <property type="match status" value="1"/>
</dbReference>
<dbReference type="VEuPathDB" id="VectorBase:GPAI001739"/>
<evidence type="ECO:0000313" key="1">
    <source>
        <dbReference type="EnsemblMetazoa" id="GPAI001739-PA"/>
    </source>
</evidence>
<reference evidence="2" key="1">
    <citation type="submission" date="2014-03" db="EMBL/GenBank/DDBJ databases">
        <authorList>
            <person name="Aksoy S."/>
            <person name="Warren W."/>
            <person name="Wilson R.K."/>
        </authorList>
    </citation>
    <scope>NUCLEOTIDE SEQUENCE [LARGE SCALE GENOMIC DNA]</scope>
    <source>
        <strain evidence="2">IAEA</strain>
    </source>
</reference>
<dbReference type="GO" id="GO:0034272">
    <property type="term" value="C:phosphatidylinositol 3-kinase complex, class III, type II"/>
    <property type="evidence" value="ECO:0007669"/>
    <property type="project" value="TreeGrafter"/>
</dbReference>
<reference evidence="1" key="2">
    <citation type="submission" date="2020-05" db="UniProtKB">
        <authorList>
            <consortium name="EnsemblMetazoa"/>
        </authorList>
    </citation>
    <scope>IDENTIFICATION</scope>
    <source>
        <strain evidence="1">IAEA</strain>
    </source>
</reference>
<dbReference type="EnsemblMetazoa" id="GPAI001739-RA">
    <property type="protein sequence ID" value="GPAI001739-PA"/>
    <property type="gene ID" value="GPAI001739"/>
</dbReference>
<dbReference type="GO" id="GO:0004674">
    <property type="term" value="F:protein serine/threonine kinase activity"/>
    <property type="evidence" value="ECO:0007669"/>
    <property type="project" value="InterPro"/>
</dbReference>
<dbReference type="AlphaFoldDB" id="A0A1A9Z2I0"/>
<dbReference type="PANTHER" id="PTHR17583:SF0">
    <property type="entry name" value="PHOSPHOINOSITIDE 3-KINASE REGULATORY SUBUNIT 4"/>
    <property type="match status" value="1"/>
</dbReference>
<dbReference type="GO" id="GO:0016236">
    <property type="term" value="P:macroautophagy"/>
    <property type="evidence" value="ECO:0007669"/>
    <property type="project" value="InterPro"/>
</dbReference>
<accession>A0A1A9Z2I0</accession>
<dbReference type="Proteomes" id="UP000092445">
    <property type="component" value="Unassembled WGS sequence"/>
</dbReference>
<dbReference type="STRING" id="7398.A0A1A9Z2I0"/>
<organism evidence="1 2">
    <name type="scientific">Glossina pallidipes</name>
    <name type="common">Tsetse fly</name>
    <dbReference type="NCBI Taxonomy" id="7398"/>
    <lineage>
        <taxon>Eukaryota</taxon>
        <taxon>Metazoa</taxon>
        <taxon>Ecdysozoa</taxon>
        <taxon>Arthropoda</taxon>
        <taxon>Hexapoda</taxon>
        <taxon>Insecta</taxon>
        <taxon>Pterygota</taxon>
        <taxon>Neoptera</taxon>
        <taxon>Endopterygota</taxon>
        <taxon>Diptera</taxon>
        <taxon>Brachycera</taxon>
        <taxon>Muscomorpha</taxon>
        <taxon>Hippoboscoidea</taxon>
        <taxon>Glossinidae</taxon>
        <taxon>Glossina</taxon>
    </lineage>
</organism>
<protein>
    <submittedName>
        <fullName evidence="1">Uncharacterized protein</fullName>
    </submittedName>
</protein>
<dbReference type="GO" id="GO:0034271">
    <property type="term" value="C:phosphatidylinositol 3-kinase complex, class III, type I"/>
    <property type="evidence" value="ECO:0007669"/>
    <property type="project" value="TreeGrafter"/>
</dbReference>
<proteinExistence type="predicted"/>
<dbReference type="GO" id="GO:0005770">
    <property type="term" value="C:late endosome"/>
    <property type="evidence" value="ECO:0007669"/>
    <property type="project" value="TreeGrafter"/>
</dbReference>
<dbReference type="GO" id="GO:0006623">
    <property type="term" value="P:protein targeting to vacuole"/>
    <property type="evidence" value="ECO:0007669"/>
    <property type="project" value="TreeGrafter"/>
</dbReference>
<dbReference type="GO" id="GO:0071561">
    <property type="term" value="C:nucleus-vacuole junction"/>
    <property type="evidence" value="ECO:0007669"/>
    <property type="project" value="TreeGrafter"/>
</dbReference>
<dbReference type="GO" id="GO:0045324">
    <property type="term" value="P:late endosome to vacuole transport"/>
    <property type="evidence" value="ECO:0007669"/>
    <property type="project" value="InterPro"/>
</dbReference>
<name>A0A1A9Z2I0_GLOPL</name>
<dbReference type="InterPro" id="IPR045162">
    <property type="entry name" value="Vps15-like"/>
</dbReference>
<keyword evidence="2" id="KW-1185">Reference proteome</keyword>